<keyword evidence="9" id="KW-1185">Reference proteome</keyword>
<evidence type="ECO:0000256" key="3">
    <source>
        <dbReference type="ARBA" id="ARBA00022525"/>
    </source>
</evidence>
<sequence>MRGIHGALARVLLLLAPSRLLALGSGCLVDLRGQGGLSRTLEADAALFGPHATFSAEAEDAGLLLLPESCLRGCVHTSSGAECAPILSEAAGRWAVVRRAAGGACAEGPPPAGALSAAAAVRAAQSVGSAGVLLVEADDAAAEGALAAADGGGIVIPSLWTRRGDWGGAWELTPDAVRGWLARPRCTAAELPTDGSALEYSAAARRTLYFRYQPPSALDGIALVATPKFGAPRLSVESMELPHAMSRSNVAASLEDGEPAVRMASMGAGVYLLALHAVSAASRGTVRVQRHWAEPASGAAQRLLDGEPYRLHVAPRGWAQLWIDTPPPAHAVEIRAAVLAGQGVLYACREQVTMPSISDLAARRPPSGCVEHTSLGAASDGSLVISQLDPPWAGCTSASCHGFLSVFSLSGAEVSLTTSTRSAPPRLVEGVAQPGATTSHGPSSFSLWSSDEVGFSVAMTPLLSSCGDASQTTSLTLRPRSYEGGDHIVRALSSSAVISLPHSHADRPSCALLGCEYTLDVESSAPCRFALLLAASAPEAAPSPLPLLLQDGIPTTAHSNVNGSRVFAVVVPNKRMDLVVTLTLLAGEADLFASSKVGRPSAAAHEKASRQPGELVDQLVLSSESPEMTRSLLGPAVKNVSCTWYVAVEATGGVAAYYSIVSSQRWSTGPLVLTLPAAAEEKGVLSAEVPLGAPLRLSEPIGTAAAPTQMPAKLTGASLSPACGGVSGSYLGFIAVAQLSDECSLEAQWISIQSAHAAAALLVGRPGEDVLATRSSGQFTRYGTNWSGAHIPLVVVPFATWTASLSAPMQDAALRLSLRAPPVRVPRLLLGVPQGGAAARGEMTRHIVSVPPEQSLQLLLSVEYGECELYASDGSRFGAAEPSHLPTLSDYTAREAAHGELRLHSRARDVRVGVYGWRDCAYSIVARPLSDASQAVQLQDGVPMLGHADRRPSYFRFQPQPGRDVQVSVTPLSGADPNLAIDQSAALPSVFVATWSSALSGLEIDHVVIDAHDPKLRPAEPLDIAVFSNGSATFSIAAASTPHGLPFAYTLLAGVPLRVHLESSAYAHFRFTIDATNASSGVVIRAAPEFGDPDLYVNVAAPSVEYWPSTDAAEWEESEAGADTMRIPADACEAVVSACASGGSCGRCTYYVSVYGWSETTLTLTASLEEDPVLLQEGVPFRATAAEHTYTYYDFALPTLDAAIEVTVTAIAGDPDAYGSFELPRPTNLNFDPGMMSASSEGVDTFLISPTAATYPTDLPAWLHVAVHAFTATTYTIMVRRVGSEEGGGVTLLPGQPQTGNLEAGQRRFYRFQASDDATVSYSFVVVPMGTGDPDLYVSTSGLPDLNCGDECWKSTSSSFDEVMVSPQDARYCSGCTYHVMVHAADDLPVDYSISATVRTQGAIITLQEGVPLHDGVPVHQYHFYAFDVVQADASVRVTLTPFSGDVDLYGSFVRPRPTKEFHNFSSINSGPATDQLLIYPDDPHFCPSVPCQLYVSAYGYSGENSTFSLVALTTLPAHLVDGRPQQGSLEANSWDYYSFRVGGAVESFEVVVSPSFGDPDIYVSAGGRSRPTRNSYSWRANDNGGDSLEVSAPSADPGAWCGNCTYTIGVYGWSACSYTITATSRARGRSASVLLQEGVPVSSRVRYQEIQYYQFIIADANRGVTISATPEGFGDVDVFVSFTTTHPTAHNFSHSARNYGPESLHIAHTDEHYCVTDPCTVFIGVSGEASWEQTTPFTIEVHQVDETAVFLADGRPLRVSAAKDEWRYFRFAIGEGALPSNELLHPDAECKSRDVDLGRQRNLAACTSACAAAPDCTFFIFGKGAKAGDCFFELTADGTCGEGWESDEFDFYALRPSYLLRHEGAECLSGDSFLGNFATVGECATSAFAAGTTFFIYGFDDRAGRCYAETTATADCPEGWQPKPYSFYEVSRGPLGTTEFTVSVTPSMGDPDIYVTNDGLLPDAQHFGWHAVAAGEDAVTMDAHDPGWCSGCEYLIGVTAAQRPANFSVVAATHGAVVVLEDGVPHLRSLQAGEAHYYRVYIPSGDRTDVQVAVTPLSGEPDLYASTTVHRPNASIGMHSYSAATVGRDTISIDHTDEELMRCVHHSPHCVLYVAVYGRAAGTYTVVASLDVVDSGLTVNSPASLAGNYVFSPATFGPPLPVIGTPRPLAVASPWEACTEVTPNLSGKIALIGRGTCFFIEKTFRAQAAGAVAVIIVNSGEGTVGMMPPPGSDLPSQITIPTVMISHQDGVDITATLSAGHTVMATLHNPRTKPVQLVDGIPQDAVGTLNEFVYFTFRAPSLADGAPAEVTFSLTPHSGEADIYITADGTPPSQTHYGWASAQAGHDAVIISPSDAGVLPRSTYIVGVLADPLARFTILASSPAAIVSLPIGVSIFERVKANHSQFFKAFVNEANTSLTFALTSFSGAPAMFTSHDFEHPSSEHGDLVANFSSNAKVITVTADQIARRCLGVWPCVYFVGVYASGRSAASFRMLATNRAIASQLQIGSPQTGELRAGSPHFFVLQPSADVSSVTLELSTAAGTAEDIVMCVEMGPLATLLLASTLQLSGCDSLHYSTAGREDNHLIVSAGDEGWCTQPPCGLLIGVFSLEDTTFTLLAQGTPAASGCRGVVSGLSCFEYYASPLSWSNAEEACVARGGHLASIRSEEENTHVKQLCLEPCWIGYTDRAVEGRYVWTDGALQGYSNWNAGEPNGQAYEDTDAAYMYISTNDWVRAGKWDDTSLSEEKPYVCRKEEDGGGAAQMRNYISLQDGVPTRLRVPPQEVRYLSFLVESAHRVISLTVTTVSGTPVVGASFDSTMLDLRTEDGRVALNATFEAVASTGRQHLRIFPNSSEFCDSLPCVLYVAVASDALATECSVLATQTELLSVALEVGIPQAGAVSLHDSVVYTLNVGDNQRVPIMITLTPLDSSDPDMYISAREIPSREASHWQAMSFAADTIVLMPDDEHYCTGCTYFILVYGFSETQYTISARLLGSYGTINTLQEGLPARGVVPAGTYLFYQIPIERLNVSISAYLTPLSGDADLYASFVQHRPTKGNSNFSSTSSGTTNDQLRISPSDPHFCHSQPCRLFISVYGYRNSSFSLVVSQREVSRVRLIDGQPQVGSLESHTWEYYTFSVTQRLKAFQLSVNPEFGDPDVYVNAGNVLPTRDNSQWQSTSSGADEFTIDNSTNDAWCVDCSYTIGVYAWSATDYTLTVIGVPIDPTDQQGVTLQDAVPVQGQVQQNEYTRYSFPIASTMNGVRLILFCSAGDADLYASFTVANPTREQYSYASENGVADEIHITHTDPRFCPQGPLACVLHVNVYGYFSSSYTLMATQYDEAPVQLSDGRPFRVSAAKDEWRYFRFAIGEGALPSNELLHPDAECKSRDVDLGRQRNLAACTSACAAAPDCTFFIFGKGAKAGDCFFELTLDGTCGEGWESDEFDFYALRPSYLLRHEGAECLSGDSFLGNFATVGECATSAFAAGTTFFIYGFDDRAGRCYAETTATADCPEGWQPKPYSFYEVSRGPLGTTEFTVSVTPSMGDPDIYVTNDGLLPDAQHFGWHAVAAGEDAVTMDAHDPGWCSGCEYLIGVTAAQRPANFSVVAATHGAVVVLEDGVPHLRSLQAGEAHYYRVYIPSGDRTDVQVAVTPLSGEPDLYASTTVHRPNASIGMHSYSAATVGRDTISIEHTDEELMRCVHHSPHCVLYVAVYGRAAGTYTVVASLDVVDSGLTVNSPASLAGNYVFSSAAFGPPLPVIGTPRPLAVASPWEACTEVTPNLSGKIALIGRGTCDFIEKTLHAQAAGAVAVVIVNTDSDGVINMAGTSEETISIPTVMVSHEDGQSWKIVLSNDQAVMLTLYSSVNRPTELRNGVPQDHFLQPSEIKYFSFSVSGASRVNIALTSSITPFDADLYVSTDGTLPSSTHYGFKSTSGSSDALTLRLGDSGFVSDGVYILGIVNAGSGGGVFELVASTDFFPVYLREGYPMYDQVDFETPAYFRFSKTEPDTAVRVLVTKLSGDPDICIVRNQTRLLQLPSLLGRWWERGSSEQAAAFFSGVSLACEWSSTLQGSDVLTIPHTDPHGGLGDYYVAILGTNVGTNSFHIVVQTADDSEVVLVGGRPQQGTLQPGAWNYYRLDVGPDTANVTALFNPAHGITTVLMLDPTQQMSRLQ</sequence>
<dbReference type="SMART" id="SM00034">
    <property type="entry name" value="CLECT"/>
    <property type="match status" value="1"/>
</dbReference>
<comment type="subcellular location">
    <subcellularLocation>
        <location evidence="1">Secreted</location>
    </subcellularLocation>
</comment>
<dbReference type="InterPro" id="IPR046450">
    <property type="entry name" value="PA_dom_sf"/>
</dbReference>
<dbReference type="InterPro" id="IPR016186">
    <property type="entry name" value="C-type_lectin-like/link_sf"/>
</dbReference>
<comment type="caution">
    <text evidence="8">The sequence shown here is derived from an EMBL/GenBank/DDBJ whole genome shotgun (WGS) entry which is preliminary data.</text>
</comment>
<organism evidence="8 9">
    <name type="scientific">Prymnesium parvum</name>
    <name type="common">Toxic golden alga</name>
    <dbReference type="NCBI Taxonomy" id="97485"/>
    <lineage>
        <taxon>Eukaryota</taxon>
        <taxon>Haptista</taxon>
        <taxon>Haptophyta</taxon>
        <taxon>Prymnesiophyceae</taxon>
        <taxon>Prymnesiales</taxon>
        <taxon>Prymnesiaceae</taxon>
        <taxon>Prymnesium</taxon>
    </lineage>
</organism>
<dbReference type="Proteomes" id="UP001515480">
    <property type="component" value="Unassembled WGS sequence"/>
</dbReference>
<evidence type="ECO:0000256" key="6">
    <source>
        <dbReference type="SAM" id="SignalP"/>
    </source>
</evidence>
<evidence type="ECO:0000313" key="8">
    <source>
        <dbReference type="EMBL" id="KAL1503384.1"/>
    </source>
</evidence>
<dbReference type="CDD" id="cd04818">
    <property type="entry name" value="PA_subtilisin_1"/>
    <property type="match status" value="1"/>
</dbReference>
<dbReference type="CDD" id="cd00037">
    <property type="entry name" value="CLECT"/>
    <property type="match status" value="1"/>
</dbReference>
<keyword evidence="4 6" id="KW-0732">Signal</keyword>
<dbReference type="EMBL" id="JBGBPQ010000022">
    <property type="protein sequence ID" value="KAL1503384.1"/>
    <property type="molecule type" value="Genomic_DNA"/>
</dbReference>
<evidence type="ECO:0000259" key="7">
    <source>
        <dbReference type="PROSITE" id="PS50041"/>
    </source>
</evidence>
<dbReference type="Pfam" id="PF02225">
    <property type="entry name" value="PA"/>
    <property type="match status" value="2"/>
</dbReference>
<accession>A0AB34IPJ6</accession>
<evidence type="ECO:0000313" key="9">
    <source>
        <dbReference type="Proteomes" id="UP001515480"/>
    </source>
</evidence>
<dbReference type="InterPro" id="IPR016187">
    <property type="entry name" value="CTDL_fold"/>
</dbReference>
<evidence type="ECO:0000256" key="2">
    <source>
        <dbReference type="ARBA" id="ARBA00008960"/>
    </source>
</evidence>
<dbReference type="PANTHER" id="PTHR31703:SF2">
    <property type="entry name" value="UPF0669 PROTEIN C6ORF120"/>
    <property type="match status" value="1"/>
</dbReference>
<feature type="domain" description="C-type lectin" evidence="7">
    <location>
        <begin position="2633"/>
        <end position="2752"/>
    </location>
</feature>
<dbReference type="Pfam" id="PF00059">
    <property type="entry name" value="Lectin_C"/>
    <property type="match status" value="1"/>
</dbReference>
<dbReference type="PROSITE" id="PS50041">
    <property type="entry name" value="C_TYPE_LECTIN_2"/>
    <property type="match status" value="1"/>
</dbReference>
<keyword evidence="3" id="KW-0964">Secreted</keyword>
<keyword evidence="5" id="KW-0325">Glycoprotein</keyword>
<protein>
    <recommendedName>
        <fullName evidence="7">C-type lectin domain-containing protein</fullName>
    </recommendedName>
</protein>
<dbReference type="GO" id="GO:0005576">
    <property type="term" value="C:extracellular region"/>
    <property type="evidence" value="ECO:0007669"/>
    <property type="project" value="UniProtKB-SubCell"/>
</dbReference>
<dbReference type="SUPFAM" id="SSF56436">
    <property type="entry name" value="C-type lectin-like"/>
    <property type="match status" value="1"/>
</dbReference>
<dbReference type="SUPFAM" id="SSF52025">
    <property type="entry name" value="PA domain"/>
    <property type="match status" value="2"/>
</dbReference>
<dbReference type="InterPro" id="IPR031420">
    <property type="entry name" value="UPF0669"/>
</dbReference>
<proteinExistence type="inferred from homology"/>
<dbReference type="PANTHER" id="PTHR31703">
    <property type="entry name" value="UPF0669 PROTEIN C6ORF120"/>
    <property type="match status" value="1"/>
</dbReference>
<evidence type="ECO:0000256" key="1">
    <source>
        <dbReference type="ARBA" id="ARBA00004613"/>
    </source>
</evidence>
<dbReference type="Gene3D" id="2.60.120.380">
    <property type="match status" value="6"/>
</dbReference>
<dbReference type="Gene3D" id="3.10.100.10">
    <property type="entry name" value="Mannose-Binding Protein A, subunit A"/>
    <property type="match status" value="1"/>
</dbReference>
<dbReference type="InterPro" id="IPR003137">
    <property type="entry name" value="PA_domain"/>
</dbReference>
<evidence type="ECO:0000256" key="4">
    <source>
        <dbReference type="ARBA" id="ARBA00022729"/>
    </source>
</evidence>
<reference evidence="8 9" key="1">
    <citation type="journal article" date="2024" name="Science">
        <title>Giant polyketide synthase enzymes in the biosynthesis of giant marine polyether toxins.</title>
        <authorList>
            <person name="Fallon T.R."/>
            <person name="Shende V.V."/>
            <person name="Wierzbicki I.H."/>
            <person name="Pendleton A.L."/>
            <person name="Watervoot N.F."/>
            <person name="Auber R.P."/>
            <person name="Gonzalez D.J."/>
            <person name="Wisecaver J.H."/>
            <person name="Moore B.S."/>
        </authorList>
    </citation>
    <scope>NUCLEOTIDE SEQUENCE [LARGE SCALE GENOMIC DNA]</scope>
    <source>
        <strain evidence="8 9">12B1</strain>
    </source>
</reference>
<gene>
    <name evidence="8" type="ORF">AB1Y20_011435</name>
</gene>
<name>A0AB34IPJ6_PRYPA</name>
<dbReference type="Gene3D" id="3.50.30.30">
    <property type="match status" value="2"/>
</dbReference>
<feature type="chain" id="PRO_5044349065" description="C-type lectin domain-containing protein" evidence="6">
    <location>
        <begin position="23"/>
        <end position="4167"/>
    </location>
</feature>
<feature type="signal peptide" evidence="6">
    <location>
        <begin position="1"/>
        <end position="22"/>
    </location>
</feature>
<dbReference type="InterPro" id="IPR001304">
    <property type="entry name" value="C-type_lectin-like"/>
</dbReference>
<evidence type="ECO:0000256" key="5">
    <source>
        <dbReference type="ARBA" id="ARBA00023180"/>
    </source>
</evidence>
<comment type="similarity">
    <text evidence="2">Belongs to the UPF0669 family.</text>
</comment>